<sequence length="79" mass="9135">MIFNQDGTVSITDIYDGNDEDDEVGNYTLKDNVLTIMLSENPADNVTFKILKLTSRELVFAEEYTEDGISYREESYLRR</sequence>
<dbReference type="InterPro" id="IPR024311">
    <property type="entry name" value="Lipocalin-like"/>
</dbReference>
<protein>
    <recommendedName>
        <fullName evidence="1">Lipocalin-like domain-containing protein</fullName>
    </recommendedName>
</protein>
<keyword evidence="3" id="KW-1185">Reference proteome</keyword>
<organism evidence="2 3">
    <name type="scientific">Sphingobacterium hungaricum</name>
    <dbReference type="NCBI Taxonomy" id="2082723"/>
    <lineage>
        <taxon>Bacteria</taxon>
        <taxon>Pseudomonadati</taxon>
        <taxon>Bacteroidota</taxon>
        <taxon>Sphingobacteriia</taxon>
        <taxon>Sphingobacteriales</taxon>
        <taxon>Sphingobacteriaceae</taxon>
        <taxon>Sphingobacterium</taxon>
    </lineage>
</organism>
<dbReference type="RefSeq" id="WP_196936811.1">
    <property type="nucleotide sequence ID" value="NZ_MU158698.1"/>
</dbReference>
<accession>A0A928YT94</accession>
<evidence type="ECO:0000313" key="3">
    <source>
        <dbReference type="Proteomes" id="UP000616201"/>
    </source>
</evidence>
<dbReference type="Proteomes" id="UP000616201">
    <property type="component" value="Unassembled WGS sequence"/>
</dbReference>
<reference evidence="2" key="1">
    <citation type="submission" date="2018-02" db="EMBL/GenBank/DDBJ databases">
        <authorList>
            <person name="Vasarhelyi B.M."/>
            <person name="Deshmukh S."/>
            <person name="Balint B."/>
            <person name="Kukolya J."/>
        </authorList>
    </citation>
    <scope>NUCLEOTIDE SEQUENCE</scope>
    <source>
        <strain evidence="2">KB22</strain>
    </source>
</reference>
<feature type="domain" description="Lipocalin-like" evidence="1">
    <location>
        <begin position="2"/>
        <end position="60"/>
    </location>
</feature>
<gene>
    <name evidence="2" type="ORF">C4F49_14840</name>
</gene>
<name>A0A928YT94_9SPHI</name>
<dbReference type="Pfam" id="PF13648">
    <property type="entry name" value="Lipocalin_4"/>
    <property type="match status" value="1"/>
</dbReference>
<dbReference type="EMBL" id="PRDK01000009">
    <property type="protein sequence ID" value="MBE8714958.1"/>
    <property type="molecule type" value="Genomic_DNA"/>
</dbReference>
<evidence type="ECO:0000313" key="2">
    <source>
        <dbReference type="EMBL" id="MBE8714958.1"/>
    </source>
</evidence>
<comment type="caution">
    <text evidence="2">The sequence shown here is derived from an EMBL/GenBank/DDBJ whole genome shotgun (WGS) entry which is preliminary data.</text>
</comment>
<proteinExistence type="predicted"/>
<dbReference type="AlphaFoldDB" id="A0A928YT94"/>
<evidence type="ECO:0000259" key="1">
    <source>
        <dbReference type="Pfam" id="PF13648"/>
    </source>
</evidence>